<geneLocation type="plasmid" evidence="1 2">
    <name>unnamed</name>
</geneLocation>
<keyword evidence="1" id="KW-0614">Plasmid</keyword>
<dbReference type="EMBL" id="CP055152">
    <property type="protein sequence ID" value="QMU26601.1"/>
    <property type="molecule type" value="Genomic_DNA"/>
</dbReference>
<name>A0A7L7L1E7_9BACT</name>
<gene>
    <name evidence="1" type="ORF">HUW48_00585</name>
</gene>
<dbReference type="Proteomes" id="UP000514509">
    <property type="component" value="Plasmid unnamed"/>
</dbReference>
<dbReference type="RefSeq" id="WP_182411419.1">
    <property type="nucleotide sequence ID" value="NZ_CP055152.1"/>
</dbReference>
<evidence type="ECO:0000313" key="1">
    <source>
        <dbReference type="EMBL" id="QMU26601.1"/>
    </source>
</evidence>
<dbReference type="AlphaFoldDB" id="A0A7L7L1E7"/>
<accession>A0A7L7L1E7</accession>
<reference evidence="1 2" key="1">
    <citation type="submission" date="2020-08" db="EMBL/GenBank/DDBJ databases">
        <title>Adhaeribacter dokdonensis sp. nov., isolated from the rhizosphere of Elymus tsukushiensis, a plant native to the Dokdo Islands, Republic of Korea.</title>
        <authorList>
            <person name="Ghim S.Y."/>
        </authorList>
    </citation>
    <scope>NUCLEOTIDE SEQUENCE [LARGE SCALE GENOMIC DNA]</scope>
    <source>
        <strain evidence="1 2">KUDC8001</strain>
        <plasmid evidence="1 2">unnamed</plasmid>
    </source>
</reference>
<organism evidence="1 2">
    <name type="scientific">Adhaeribacter radiodurans</name>
    <dbReference type="NCBI Taxonomy" id="2745197"/>
    <lineage>
        <taxon>Bacteria</taxon>
        <taxon>Pseudomonadati</taxon>
        <taxon>Bacteroidota</taxon>
        <taxon>Cytophagia</taxon>
        <taxon>Cytophagales</taxon>
        <taxon>Hymenobacteraceae</taxon>
        <taxon>Adhaeribacter</taxon>
    </lineage>
</organism>
<sequence length="1262" mass="145168">MKFIDRHDIEKWAERYDSKGYLPYLISRLVRSTTPLGTFVEFPDGSSTFIGGWDGKVICNESTPYVPAGTSMWEFGTEVSSAGKANRDMAKRTADTLGYEPSECTLVVVTPRFFKKKDEVRQKKIALGIWKDVLIYDSRNLEEWFEIAPVASRWFSSYAKKYPPDGIITIEEYWKEWATGPIGILPPKTVTAGREYESEQLLKFLQGAPAILPVQASSKDEAVAFIIAAAMQFEKAHQEAFAAKALVVDTPANFRSIRINQFGLNLIAKFDHPQVLYAGVADGHHVLVPLGADDTFNQDKLVLPLIDRDGLVEALKLMGLSETTAASYSKESARNITVLKRLLKFHQYQLEWAEPENAKEIIPGMLIGRWNEKNKGDIELIEKLAQKDYKSFIKEISRWNDHETPPFIKIGETWRLTSPLDAWAHLAEHLSSENLNTLKECFFEGFKYGNPTLEPDSDKAAFTQFLSKEKKFSSWAREGLVQSLILIGLYGKGLKILDMESPQIWVDDIINELLNDADGQLWSSLNNEMPLISEASPNSFFNSIFDSLKKSPSPLLEVFREVEGFITPTSHHTGLLWALEGLAWDPEYLGDSALALSKLAQFDPGGALSNRPINSLVEVFKPWHYQTLASFDERMKTVRQIAAITKEIGWALLLQMLPQSHGVGHPTHKMRWRMLDHSFDKNYTYKEIWDTHSEVVNIMVSVFDYSEGQLSDILEGIINLSIQDRESLLSFLDSELDKIQQVEYTAWHTLRNKLSHHRSYPDTEWALPEDELKKLEIIYERLTPKDSILKYKWLFDDHWPRFPEGDGREEGQSESRHDQMQKKIDDRRVEALKIILEEYGLSKVISLSQSIKEPWSLGDTLAKISNDEVLTEIIGLLDTSDDKVLRFAQSFIYRKSILKGEEWTLNYFEQFDKKQINDKALARFFIPLNQTKKLWDFINGFNKGIKNEYWLHMNPRFYLLKQDEIIYGLKELLNHSRFISAIDVASHSTEEIPSDLIVDILIKAATVESKETARLHGYEVDKLFEEIDKRSDVERGKMIHLEWLYLSILASYGNRRNPRVLHDELANNPKFFLEVLKWVYMPKNKELVEEERQGLSDEVIGNRAMQAYKLLDSWKRIPGVNEQGEINKDNLQNWVKEARKLAQEADRIEVADAQIGQVLAQYPEKEPDWPPEEICEIIETVNTDSIKRNFSSATHNKRSFSSRGPFDGGNIERGHAEYFRKLAKGHRRKHPIIARIFDGLVDGYLREAKRMDEEAERSKLDY</sequence>
<evidence type="ECO:0000313" key="2">
    <source>
        <dbReference type="Proteomes" id="UP000514509"/>
    </source>
</evidence>
<proteinExistence type="predicted"/>
<keyword evidence="2" id="KW-1185">Reference proteome</keyword>
<dbReference type="KEGG" id="add:HUW48_00585"/>
<protein>
    <submittedName>
        <fullName evidence="1">Uncharacterized protein</fullName>
    </submittedName>
</protein>